<gene>
    <name evidence="1" type="ORF">SAMEA4530655_00600</name>
</gene>
<keyword evidence="2" id="KW-1185">Reference proteome</keyword>
<evidence type="ECO:0000313" key="2">
    <source>
        <dbReference type="Proteomes" id="UP000215126"/>
    </source>
</evidence>
<organism evidence="1 2">
    <name type="scientific">Pandoraea sputorum</name>
    <dbReference type="NCBI Taxonomy" id="93222"/>
    <lineage>
        <taxon>Bacteria</taxon>
        <taxon>Pseudomonadati</taxon>
        <taxon>Pseudomonadota</taxon>
        <taxon>Betaproteobacteria</taxon>
        <taxon>Burkholderiales</taxon>
        <taxon>Burkholderiaceae</taxon>
        <taxon>Pandoraea</taxon>
    </lineage>
</organism>
<protein>
    <submittedName>
        <fullName evidence="1">Uncharacterized protein</fullName>
    </submittedName>
</protein>
<evidence type="ECO:0000313" key="1">
    <source>
        <dbReference type="EMBL" id="SNU81732.1"/>
    </source>
</evidence>
<reference evidence="1 2" key="1">
    <citation type="submission" date="2017-06" db="EMBL/GenBank/DDBJ databases">
        <authorList>
            <consortium name="Pathogen Informatics"/>
        </authorList>
    </citation>
    <scope>NUCLEOTIDE SEQUENCE [LARGE SCALE GENOMIC DNA]</scope>
    <source>
        <strain evidence="1 2">NCTC13161</strain>
    </source>
</reference>
<dbReference type="AlphaFoldDB" id="A0A239S969"/>
<name>A0A239S969_9BURK</name>
<proteinExistence type="predicted"/>
<accession>A0A239S969</accession>
<dbReference type="Proteomes" id="UP000215126">
    <property type="component" value="Chromosome 1"/>
</dbReference>
<sequence>MVSPGGKVLHTLASTMRELAKRLQDIDFIWHVSGRRSNHSGEAD</sequence>
<dbReference type="EMBL" id="LT906435">
    <property type="protein sequence ID" value="SNU81732.1"/>
    <property type="molecule type" value="Genomic_DNA"/>
</dbReference>